<evidence type="ECO:0000313" key="8">
    <source>
        <dbReference type="Proteomes" id="UP001314170"/>
    </source>
</evidence>
<dbReference type="AlphaFoldDB" id="A0AAV1SNE3"/>
<feature type="region of interest" description="Disordered" evidence="6">
    <location>
        <begin position="1"/>
        <end position="22"/>
    </location>
</feature>
<dbReference type="GO" id="GO:0000049">
    <property type="term" value="F:tRNA binding"/>
    <property type="evidence" value="ECO:0007669"/>
    <property type="project" value="InterPro"/>
</dbReference>
<evidence type="ECO:0000256" key="1">
    <source>
        <dbReference type="ARBA" id="ARBA00022598"/>
    </source>
</evidence>
<dbReference type="Gene3D" id="1.10.10.350">
    <property type="match status" value="1"/>
</dbReference>
<feature type="compositionally biased region" description="Gly residues" evidence="6">
    <location>
        <begin position="1"/>
        <end position="13"/>
    </location>
</feature>
<accession>A0AAV1SNE3</accession>
<evidence type="ECO:0000256" key="4">
    <source>
        <dbReference type="ARBA" id="ARBA00022917"/>
    </source>
</evidence>
<sequence>MGNGSSNNSGGGGDLKKDQPPPFNNIKWGDLLLKPDLENNLAIGLTGLLAWASVQGKSLFMLVRVLLTGKLHGPDIGSSIILLHQAGT</sequence>
<gene>
    <name evidence="7" type="ORF">DCAF_LOCUS25795</name>
</gene>
<evidence type="ECO:0000256" key="3">
    <source>
        <dbReference type="ARBA" id="ARBA00022840"/>
    </source>
</evidence>
<dbReference type="SUPFAM" id="SSF48163">
    <property type="entry name" value="An anticodon-binding domain of class I aminoacyl-tRNA synthetases"/>
    <property type="match status" value="1"/>
</dbReference>
<dbReference type="InterPro" id="IPR020751">
    <property type="entry name" value="aa-tRNA-synth_I_codon-bd_sub2"/>
</dbReference>
<evidence type="ECO:0000256" key="5">
    <source>
        <dbReference type="ARBA" id="ARBA00023146"/>
    </source>
</evidence>
<keyword evidence="4" id="KW-0648">Protein biosynthesis</keyword>
<evidence type="ECO:0000313" key="7">
    <source>
        <dbReference type="EMBL" id="CAK7355535.1"/>
    </source>
</evidence>
<protein>
    <submittedName>
        <fullName evidence="7">Uncharacterized protein</fullName>
    </submittedName>
</protein>
<name>A0AAV1SNE3_9ROSI</name>
<evidence type="ECO:0000256" key="6">
    <source>
        <dbReference type="SAM" id="MobiDB-lite"/>
    </source>
</evidence>
<dbReference type="InterPro" id="IPR008925">
    <property type="entry name" value="aa_tRNA-synth_I_cd-bd_sf"/>
</dbReference>
<dbReference type="GO" id="GO:0004812">
    <property type="term" value="F:aminoacyl-tRNA ligase activity"/>
    <property type="evidence" value="ECO:0007669"/>
    <property type="project" value="UniProtKB-KW"/>
</dbReference>
<dbReference type="EMBL" id="CAWUPB010001195">
    <property type="protein sequence ID" value="CAK7355535.1"/>
    <property type="molecule type" value="Genomic_DNA"/>
</dbReference>
<dbReference type="PANTHER" id="PTHR36789">
    <property type="entry name" value="TRANSMEMBRANE PROTEIN"/>
    <property type="match status" value="1"/>
</dbReference>
<keyword evidence="1" id="KW-0436">Ligase</keyword>
<comment type="caution">
    <text evidence="7">The sequence shown here is derived from an EMBL/GenBank/DDBJ whole genome shotgun (WGS) entry which is preliminary data.</text>
</comment>
<dbReference type="PANTHER" id="PTHR36789:SF1">
    <property type="entry name" value="TRANSMEMBRANE PROTEIN"/>
    <property type="match status" value="1"/>
</dbReference>
<keyword evidence="2" id="KW-0547">Nucleotide-binding</keyword>
<dbReference type="GO" id="GO:0005524">
    <property type="term" value="F:ATP binding"/>
    <property type="evidence" value="ECO:0007669"/>
    <property type="project" value="UniProtKB-KW"/>
</dbReference>
<dbReference type="Proteomes" id="UP001314170">
    <property type="component" value="Unassembled WGS sequence"/>
</dbReference>
<reference evidence="7 8" key="1">
    <citation type="submission" date="2024-01" db="EMBL/GenBank/DDBJ databases">
        <authorList>
            <person name="Waweru B."/>
        </authorList>
    </citation>
    <scope>NUCLEOTIDE SEQUENCE [LARGE SCALE GENOMIC DNA]</scope>
</reference>
<keyword evidence="8" id="KW-1185">Reference proteome</keyword>
<proteinExistence type="predicted"/>
<keyword evidence="5" id="KW-0030">Aminoacyl-tRNA synthetase</keyword>
<dbReference type="GO" id="GO:0006412">
    <property type="term" value="P:translation"/>
    <property type="evidence" value="ECO:0007669"/>
    <property type="project" value="UniProtKB-KW"/>
</dbReference>
<evidence type="ECO:0000256" key="2">
    <source>
        <dbReference type="ARBA" id="ARBA00022741"/>
    </source>
</evidence>
<organism evidence="7 8">
    <name type="scientific">Dovyalis caffra</name>
    <dbReference type="NCBI Taxonomy" id="77055"/>
    <lineage>
        <taxon>Eukaryota</taxon>
        <taxon>Viridiplantae</taxon>
        <taxon>Streptophyta</taxon>
        <taxon>Embryophyta</taxon>
        <taxon>Tracheophyta</taxon>
        <taxon>Spermatophyta</taxon>
        <taxon>Magnoliopsida</taxon>
        <taxon>eudicotyledons</taxon>
        <taxon>Gunneridae</taxon>
        <taxon>Pentapetalae</taxon>
        <taxon>rosids</taxon>
        <taxon>fabids</taxon>
        <taxon>Malpighiales</taxon>
        <taxon>Salicaceae</taxon>
        <taxon>Flacourtieae</taxon>
        <taxon>Dovyalis</taxon>
    </lineage>
</organism>
<keyword evidence="3" id="KW-0067">ATP-binding</keyword>